<evidence type="ECO:0000313" key="10">
    <source>
        <dbReference type="Proteomes" id="UP000007523"/>
    </source>
</evidence>
<name>H6NHL1_9BACL</name>
<evidence type="ECO:0000259" key="8">
    <source>
        <dbReference type="Pfam" id="PF07687"/>
    </source>
</evidence>
<dbReference type="InterPro" id="IPR010158">
    <property type="entry name" value="Amidase_Cbmase"/>
</dbReference>
<feature type="binding site" evidence="7">
    <location>
        <position position="416"/>
    </location>
    <ligand>
        <name>Zn(2+)</name>
        <dbReference type="ChEBI" id="CHEBI:29105"/>
        <label>2</label>
    </ligand>
</feature>
<dbReference type="Pfam" id="PF01546">
    <property type="entry name" value="Peptidase_M20"/>
    <property type="match status" value="1"/>
</dbReference>
<evidence type="ECO:0000256" key="7">
    <source>
        <dbReference type="PIRSR" id="PIRSR001235-1"/>
    </source>
</evidence>
<dbReference type="SUPFAM" id="SSF53187">
    <property type="entry name" value="Zn-dependent exopeptidases"/>
    <property type="match status" value="1"/>
</dbReference>
<feature type="binding site" evidence="7">
    <location>
        <position position="111"/>
    </location>
    <ligand>
        <name>Zn(2+)</name>
        <dbReference type="ChEBI" id="CHEBI:29105"/>
        <label>1</label>
    </ligand>
</feature>
<gene>
    <name evidence="9" type="ORF">PM3016_2728</name>
</gene>
<dbReference type="Proteomes" id="UP000007523">
    <property type="component" value="Chromosome"/>
</dbReference>
<comment type="cofactor">
    <cofactor evidence="1">
        <name>Mn(2+)</name>
        <dbReference type="ChEBI" id="CHEBI:29035"/>
    </cofactor>
</comment>
<proteinExistence type="inferred from homology"/>
<dbReference type="InterPro" id="IPR002933">
    <property type="entry name" value="Peptidase_M20"/>
</dbReference>
<keyword evidence="7" id="KW-0862">Zinc</keyword>
<comment type="similarity">
    <text evidence="2">Belongs to the peptidase M20 family.</text>
</comment>
<evidence type="ECO:0000256" key="6">
    <source>
        <dbReference type="ARBA" id="ARBA00023211"/>
    </source>
</evidence>
<dbReference type="STRING" id="1116391.PM3016_2728"/>
<feature type="binding site" evidence="7">
    <location>
        <position position="122"/>
    </location>
    <ligand>
        <name>Zn(2+)</name>
        <dbReference type="ChEBI" id="CHEBI:29105"/>
        <label>2</label>
    </ligand>
</feature>
<evidence type="ECO:0000256" key="3">
    <source>
        <dbReference type="ARBA" id="ARBA00011738"/>
    </source>
</evidence>
<evidence type="ECO:0000313" key="9">
    <source>
        <dbReference type="EMBL" id="AFC29608.1"/>
    </source>
</evidence>
<feature type="binding site" evidence="7">
    <location>
        <position position="157"/>
    </location>
    <ligand>
        <name>Zn(2+)</name>
        <dbReference type="ChEBI" id="CHEBI:29105"/>
        <label>2</label>
    </ligand>
</feature>
<dbReference type="InterPro" id="IPR036264">
    <property type="entry name" value="Bact_exopeptidase_dim_dom"/>
</dbReference>
<dbReference type="HOGENOM" id="CLU_024588_6_0_9"/>
<evidence type="ECO:0000256" key="5">
    <source>
        <dbReference type="ARBA" id="ARBA00022801"/>
    </source>
</evidence>
<dbReference type="AlphaFoldDB" id="H6NHL1"/>
<keyword evidence="4 7" id="KW-0479">Metal-binding</keyword>
<dbReference type="EMBL" id="CP003235">
    <property type="protein sequence ID" value="AFC29608.1"/>
    <property type="molecule type" value="Genomic_DNA"/>
</dbReference>
<sequence>MEARQTIHLTRIKDQPITYERREAAWPKRHRVRSTANGCTDGWKHCRRSAGWGETGVRRLALTKEDKEGVLLVKSWMEEAGLQTRIDAFGNLIGRLEGADPAAPVLMLGSHIDSQPYGGRFDGAIGVLGALEAVQTLIEDGVMPGMAVEVAAFCDEEGCRFNKGLFGVRGLTGRLEEGELDRADADGITRRQALEAFGCTPDPEAFAASQYPAASVAAYLELHIEQGPVLEALEQPVGIVTGIAGPLWLTVELTGFAGHAGSVPMLLRQDALVGTAKIIAGLNALAGEEPGAPTVGTVGSLNVFPNSRNIIPERVSFTVDLRDIDLERREAIELRLRRLIDETAQAHGLTVTIREDTNSEPRYCAPWIKALLREQGRAMGLEAPELMSGPFHDALAMSYFCDYGMIFVRSRKGISHNPEEYSSPEDIALGAQLLYRAARRIIESRKEERLCAT</sequence>
<evidence type="ECO:0000256" key="2">
    <source>
        <dbReference type="ARBA" id="ARBA00006153"/>
    </source>
</evidence>
<comment type="subunit">
    <text evidence="3">Homodimer.</text>
</comment>
<evidence type="ECO:0000256" key="4">
    <source>
        <dbReference type="ARBA" id="ARBA00022723"/>
    </source>
</evidence>
<feature type="binding site" evidence="7">
    <location>
        <position position="223"/>
    </location>
    <ligand>
        <name>Zn(2+)</name>
        <dbReference type="ChEBI" id="CHEBI:29105"/>
        <label>1</label>
    </ligand>
</feature>
<protein>
    <submittedName>
        <fullName evidence="9">Hydantoinase/carbamoylase family amidase</fullName>
    </submittedName>
</protein>
<evidence type="ECO:0000256" key="1">
    <source>
        <dbReference type="ARBA" id="ARBA00001936"/>
    </source>
</evidence>
<dbReference type="PANTHER" id="PTHR32494">
    <property type="entry name" value="ALLANTOATE DEIMINASE-RELATED"/>
    <property type="match status" value="1"/>
</dbReference>
<keyword evidence="5" id="KW-0378">Hydrolase</keyword>
<reference evidence="9 10" key="1">
    <citation type="journal article" date="2012" name="J. Bacteriol.">
        <title>Complete Genome Sequence of Paenibacillus mucilaginosus 3016, a Bacterium Functional as Microbial Fertilizer.</title>
        <authorList>
            <person name="Ma M."/>
            <person name="Wang Z."/>
            <person name="Li L."/>
            <person name="Jiang X."/>
            <person name="Guan D."/>
            <person name="Cao F."/>
            <person name="Chen H."/>
            <person name="Wang X."/>
            <person name="Shen D."/>
            <person name="Du B."/>
            <person name="Li J."/>
        </authorList>
    </citation>
    <scope>NUCLEOTIDE SEQUENCE [LARGE SCALE GENOMIC DNA]</scope>
    <source>
        <strain evidence="9 10">3016</strain>
    </source>
</reference>
<feature type="domain" description="Peptidase M20 dimerisation" evidence="8">
    <location>
        <begin position="243"/>
        <end position="344"/>
    </location>
</feature>
<dbReference type="SUPFAM" id="SSF55031">
    <property type="entry name" value="Bacterial exopeptidase dimerisation domain"/>
    <property type="match status" value="1"/>
</dbReference>
<dbReference type="GO" id="GO:0046872">
    <property type="term" value="F:metal ion binding"/>
    <property type="evidence" value="ECO:0007669"/>
    <property type="project" value="UniProtKB-KW"/>
</dbReference>
<dbReference type="KEGG" id="pmq:PM3016_2728"/>
<dbReference type="Gene3D" id="3.30.70.360">
    <property type="match status" value="1"/>
</dbReference>
<dbReference type="Pfam" id="PF07687">
    <property type="entry name" value="M20_dimer"/>
    <property type="match status" value="1"/>
</dbReference>
<dbReference type="NCBIfam" id="TIGR01879">
    <property type="entry name" value="hydantase"/>
    <property type="match status" value="1"/>
</dbReference>
<dbReference type="PANTHER" id="PTHR32494:SF19">
    <property type="entry name" value="ALLANTOATE DEIMINASE-RELATED"/>
    <property type="match status" value="1"/>
</dbReference>
<accession>H6NHL1</accession>
<dbReference type="PIRSF" id="PIRSF001235">
    <property type="entry name" value="Amidase_carbamoylase"/>
    <property type="match status" value="1"/>
</dbReference>
<organism evidence="9 10">
    <name type="scientific">Paenibacillus mucilaginosus 3016</name>
    <dbReference type="NCBI Taxonomy" id="1116391"/>
    <lineage>
        <taxon>Bacteria</taxon>
        <taxon>Bacillati</taxon>
        <taxon>Bacillota</taxon>
        <taxon>Bacilli</taxon>
        <taxon>Bacillales</taxon>
        <taxon>Paenibacillaceae</taxon>
        <taxon>Paenibacillus</taxon>
    </lineage>
</organism>
<keyword evidence="6" id="KW-0464">Manganese</keyword>
<comment type="cofactor">
    <cofactor evidence="7">
        <name>Zn(2+)</name>
        <dbReference type="ChEBI" id="CHEBI:29105"/>
    </cofactor>
    <text evidence="7">Binds 2 Zn(2+) ions per subunit.</text>
</comment>
<dbReference type="CDD" id="cd03884">
    <property type="entry name" value="M20_bAS"/>
    <property type="match status" value="1"/>
</dbReference>
<keyword evidence="10" id="KW-1185">Reference proteome</keyword>
<dbReference type="GO" id="GO:0016813">
    <property type="term" value="F:hydrolase activity, acting on carbon-nitrogen (but not peptide) bonds, in linear amidines"/>
    <property type="evidence" value="ECO:0007669"/>
    <property type="project" value="InterPro"/>
</dbReference>
<dbReference type="InterPro" id="IPR011650">
    <property type="entry name" value="Peptidase_M20_dimer"/>
</dbReference>
<feature type="binding site" evidence="7">
    <location>
        <position position="122"/>
    </location>
    <ligand>
        <name>Zn(2+)</name>
        <dbReference type="ChEBI" id="CHEBI:29105"/>
        <label>1</label>
    </ligand>
</feature>
<dbReference type="Gene3D" id="3.40.630.10">
    <property type="entry name" value="Zn peptidases"/>
    <property type="match status" value="1"/>
</dbReference>